<name>A0A1Y0IJN6_9BACL</name>
<gene>
    <name evidence="2" type="ORF">CBW65_06245</name>
</gene>
<dbReference type="Proteomes" id="UP000195437">
    <property type="component" value="Chromosome"/>
</dbReference>
<evidence type="ECO:0000256" key="1">
    <source>
        <dbReference type="SAM" id="Phobius"/>
    </source>
</evidence>
<keyword evidence="1" id="KW-0472">Membrane</keyword>
<feature type="transmembrane region" description="Helical" evidence="1">
    <location>
        <begin position="29"/>
        <end position="47"/>
    </location>
</feature>
<reference evidence="3" key="1">
    <citation type="submission" date="2017-05" db="EMBL/GenBank/DDBJ databases">
        <authorList>
            <person name="Sung H."/>
        </authorList>
    </citation>
    <scope>NUCLEOTIDE SEQUENCE [LARGE SCALE GENOMIC DNA]</scope>
    <source>
        <strain evidence="3">AR23208</strain>
    </source>
</reference>
<proteinExistence type="predicted"/>
<feature type="transmembrane region" description="Helical" evidence="1">
    <location>
        <begin position="6"/>
        <end position="22"/>
    </location>
</feature>
<feature type="transmembrane region" description="Helical" evidence="1">
    <location>
        <begin position="125"/>
        <end position="143"/>
    </location>
</feature>
<organism evidence="2 3">
    <name type="scientific">Tumebacillus avium</name>
    <dbReference type="NCBI Taxonomy" id="1903704"/>
    <lineage>
        <taxon>Bacteria</taxon>
        <taxon>Bacillati</taxon>
        <taxon>Bacillota</taxon>
        <taxon>Bacilli</taxon>
        <taxon>Bacillales</taxon>
        <taxon>Alicyclobacillaceae</taxon>
        <taxon>Tumebacillus</taxon>
    </lineage>
</organism>
<keyword evidence="3" id="KW-1185">Reference proteome</keyword>
<dbReference type="KEGG" id="tum:CBW65_06245"/>
<protein>
    <submittedName>
        <fullName evidence="2">Uncharacterized protein</fullName>
    </submittedName>
</protein>
<dbReference type="OrthoDB" id="2664294at2"/>
<evidence type="ECO:0000313" key="2">
    <source>
        <dbReference type="EMBL" id="ARU60731.1"/>
    </source>
</evidence>
<feature type="transmembrane region" description="Helical" evidence="1">
    <location>
        <begin position="67"/>
        <end position="84"/>
    </location>
</feature>
<evidence type="ECO:0000313" key="3">
    <source>
        <dbReference type="Proteomes" id="UP000195437"/>
    </source>
</evidence>
<accession>A0A1Y0IJN6</accession>
<dbReference type="RefSeq" id="WP_087456122.1">
    <property type="nucleotide sequence ID" value="NZ_CP021434.1"/>
</dbReference>
<keyword evidence="1" id="KW-0812">Transmembrane</keyword>
<dbReference type="AlphaFoldDB" id="A0A1Y0IJN6"/>
<sequence>METAFLSSAGILLLVAFISLPKRLHPREIAAVWLGLVFVFVTLLGMAGPSNGKFLFMQENLSTYISIRLWEVLVIPLVMLLYLNGNQALKRGRAKLLAALTCFLVLYGWELLVVSLKVIKYNKWQFWWSPIFWLLMLIYGIFVQKGMRRLLRREGAFP</sequence>
<keyword evidence="1" id="KW-1133">Transmembrane helix</keyword>
<dbReference type="EMBL" id="CP021434">
    <property type="protein sequence ID" value="ARU60731.1"/>
    <property type="molecule type" value="Genomic_DNA"/>
</dbReference>
<feature type="transmembrane region" description="Helical" evidence="1">
    <location>
        <begin position="96"/>
        <end position="119"/>
    </location>
</feature>